<dbReference type="Proteomes" id="UP001239909">
    <property type="component" value="Unassembled WGS sequence"/>
</dbReference>
<evidence type="ECO:0000313" key="1">
    <source>
        <dbReference type="EMBL" id="GMG84136.1"/>
    </source>
</evidence>
<dbReference type="InterPro" id="IPR036237">
    <property type="entry name" value="Xyl_isomerase-like_sf"/>
</dbReference>
<organism evidence="1 2">
    <name type="scientific">Paralimibaculum aggregatum</name>
    <dbReference type="NCBI Taxonomy" id="3036245"/>
    <lineage>
        <taxon>Bacteria</taxon>
        <taxon>Pseudomonadati</taxon>
        <taxon>Pseudomonadota</taxon>
        <taxon>Alphaproteobacteria</taxon>
        <taxon>Rhodobacterales</taxon>
        <taxon>Paracoccaceae</taxon>
        <taxon>Paralimibaculum</taxon>
    </lineage>
</organism>
<name>A0ABQ6LLR1_9RHOB</name>
<keyword evidence="2" id="KW-1185">Reference proteome</keyword>
<sequence>MRLPDGPGGPLGELTYCLNIHPTESWAELRAALAGPTRNIARALAGEAPFTAGLRISGRALSELADPAARAELNALLAEGGLRPSTVNGFPYGPFHGTRVKEDVYQPDWRGDTRLAYTNALAELMAELAAEGETVSLSTVPGTFRPLGAGAEAEMAGRMLAAAAHCARLAGETGRVVALAIEPEPCCFLETIEETVAFFEEHLFARAGLARFAALSGLGPAEAEPALRRHLGLCYDVCHAAVEFEDAAGSIAALRAAGIAIPKLQLSAALRIPSVDAASRAALAAFDEPTYLHQVISRRGNGPLRRETDLAPALARGAEADGEEWRVHFHVPVFLADLGAFASTQDFLAEILALHRQAPISPHLEVETYTWDVLPEPLRAGGLEAAVARELRWVTERLTA</sequence>
<accession>A0ABQ6LLR1</accession>
<dbReference type="Gene3D" id="3.20.20.150">
    <property type="entry name" value="Divalent-metal-dependent TIM barrel enzymes"/>
    <property type="match status" value="1"/>
</dbReference>
<proteinExistence type="predicted"/>
<dbReference type="RefSeq" id="WP_285673108.1">
    <property type="nucleotide sequence ID" value="NZ_BSYI01000030.1"/>
</dbReference>
<comment type="caution">
    <text evidence="1">The sequence shown here is derived from an EMBL/GenBank/DDBJ whole genome shotgun (WGS) entry which is preliminary data.</text>
</comment>
<dbReference type="NCBIfam" id="NF035939">
    <property type="entry name" value="TIM_EboE"/>
    <property type="match status" value="1"/>
</dbReference>
<gene>
    <name evidence="1" type="primary">eboE</name>
    <name evidence="1" type="ORF">LNKW23_33500</name>
</gene>
<protein>
    <submittedName>
        <fullName evidence="1">Metabolite traffic protein EboE</fullName>
    </submittedName>
</protein>
<dbReference type="EMBL" id="BSYI01000030">
    <property type="protein sequence ID" value="GMG84136.1"/>
    <property type="molecule type" value="Genomic_DNA"/>
</dbReference>
<evidence type="ECO:0000313" key="2">
    <source>
        <dbReference type="Proteomes" id="UP001239909"/>
    </source>
</evidence>
<reference evidence="1 2" key="1">
    <citation type="submission" date="2023-04" db="EMBL/GenBank/DDBJ databases">
        <title>Marinoamorphus aggregata gen. nov., sp. Nov., isolate from tissue of brittle star Ophioplocus japonicus.</title>
        <authorList>
            <person name="Kawano K."/>
            <person name="Sawayama S."/>
            <person name="Nakagawa S."/>
        </authorList>
    </citation>
    <scope>NUCLEOTIDE SEQUENCE [LARGE SCALE GENOMIC DNA]</scope>
    <source>
        <strain evidence="1 2">NKW23</strain>
    </source>
</reference>
<dbReference type="SUPFAM" id="SSF51658">
    <property type="entry name" value="Xylose isomerase-like"/>
    <property type="match status" value="1"/>
</dbReference>